<organism evidence="3 4">
    <name type="scientific">Adhaeretor mobilis</name>
    <dbReference type="NCBI Taxonomy" id="1930276"/>
    <lineage>
        <taxon>Bacteria</taxon>
        <taxon>Pseudomonadati</taxon>
        <taxon>Planctomycetota</taxon>
        <taxon>Planctomycetia</taxon>
        <taxon>Pirellulales</taxon>
        <taxon>Lacipirellulaceae</taxon>
        <taxon>Adhaeretor</taxon>
    </lineage>
</organism>
<keyword evidence="1" id="KW-1133">Transmembrane helix</keyword>
<keyword evidence="1" id="KW-0472">Membrane</keyword>
<dbReference type="RefSeq" id="WP_145060485.1">
    <property type="nucleotide sequence ID" value="NZ_CP036263.1"/>
</dbReference>
<feature type="domain" description="DUF1559" evidence="2">
    <location>
        <begin position="45"/>
        <end position="142"/>
    </location>
</feature>
<evidence type="ECO:0000313" key="3">
    <source>
        <dbReference type="EMBL" id="QDS99230.1"/>
    </source>
</evidence>
<reference evidence="3 4" key="1">
    <citation type="submission" date="2019-02" db="EMBL/GenBank/DDBJ databases">
        <title>Deep-cultivation of Planctomycetes and their phenomic and genomic characterization uncovers novel biology.</title>
        <authorList>
            <person name="Wiegand S."/>
            <person name="Jogler M."/>
            <person name="Boedeker C."/>
            <person name="Pinto D."/>
            <person name="Vollmers J."/>
            <person name="Rivas-Marin E."/>
            <person name="Kohn T."/>
            <person name="Peeters S.H."/>
            <person name="Heuer A."/>
            <person name="Rast P."/>
            <person name="Oberbeckmann S."/>
            <person name="Bunk B."/>
            <person name="Jeske O."/>
            <person name="Meyerdierks A."/>
            <person name="Storesund J.E."/>
            <person name="Kallscheuer N."/>
            <person name="Luecker S."/>
            <person name="Lage O.M."/>
            <person name="Pohl T."/>
            <person name="Merkel B.J."/>
            <person name="Hornburger P."/>
            <person name="Mueller R.-W."/>
            <person name="Bruemmer F."/>
            <person name="Labrenz M."/>
            <person name="Spormann A.M."/>
            <person name="Op den Camp H."/>
            <person name="Overmann J."/>
            <person name="Amann R."/>
            <person name="Jetten M.S.M."/>
            <person name="Mascher T."/>
            <person name="Medema M.H."/>
            <person name="Devos D.P."/>
            <person name="Kaster A.-K."/>
            <person name="Ovreas L."/>
            <person name="Rohde M."/>
            <person name="Galperin M.Y."/>
            <person name="Jogler C."/>
        </authorList>
    </citation>
    <scope>NUCLEOTIDE SEQUENCE [LARGE SCALE GENOMIC DNA]</scope>
    <source>
        <strain evidence="3 4">HG15A2</strain>
    </source>
</reference>
<dbReference type="OrthoDB" id="285651at2"/>
<feature type="transmembrane region" description="Helical" evidence="1">
    <location>
        <begin position="24"/>
        <end position="42"/>
    </location>
</feature>
<dbReference type="Pfam" id="PF07596">
    <property type="entry name" value="SBP_bac_10"/>
    <property type="match status" value="1"/>
</dbReference>
<gene>
    <name evidence="3" type="ORF">HG15A2_25220</name>
</gene>
<name>A0A517MWH3_9BACT</name>
<dbReference type="Proteomes" id="UP000319852">
    <property type="component" value="Chromosome"/>
</dbReference>
<evidence type="ECO:0000259" key="2">
    <source>
        <dbReference type="Pfam" id="PF07596"/>
    </source>
</evidence>
<evidence type="ECO:0000313" key="4">
    <source>
        <dbReference type="Proteomes" id="UP000319852"/>
    </source>
</evidence>
<dbReference type="InterPro" id="IPR011453">
    <property type="entry name" value="DUF1559"/>
</dbReference>
<protein>
    <recommendedName>
        <fullName evidence="2">DUF1559 domain-containing protein</fullName>
    </recommendedName>
</protein>
<proteinExistence type="predicted"/>
<evidence type="ECO:0000256" key="1">
    <source>
        <dbReference type="SAM" id="Phobius"/>
    </source>
</evidence>
<dbReference type="EMBL" id="CP036263">
    <property type="protein sequence ID" value="QDS99230.1"/>
    <property type="molecule type" value="Genomic_DNA"/>
</dbReference>
<keyword evidence="1" id="KW-0812">Transmembrane</keyword>
<keyword evidence="4" id="KW-1185">Reference proteome</keyword>
<dbReference type="KEGG" id="amob:HG15A2_25220"/>
<dbReference type="AlphaFoldDB" id="A0A517MWH3"/>
<sequence length="260" mass="28385">MNDEKTEPLDSPVPEEERFSKSTLISAGGIVVIICGVLAFLVSNARHAVHETLCHASLFKLRHALLEYDSVYGSLPPPFLQGPDGNAAHSWRVLILPHLDSLGIDGDGIYEAYDMTDPWNGSRNQRLFQPVSESRFACPCGLEDGTTLTSYVVLVGEDTLFPGDQTISVSVIPDTSDPILVLEITNSDIEWAEPRDLSIHELKSTSGVNFLELTRPHAGSIRFITLSGKLGVLPAGTNLEEVRRLASINGQTAEDTEEFQ</sequence>
<accession>A0A517MWH3</accession>